<evidence type="ECO:0000256" key="2">
    <source>
        <dbReference type="ARBA" id="ARBA00007357"/>
    </source>
</evidence>
<name>A0A6A4VXF4_AMPAM</name>
<dbReference type="PANTHER" id="PTHR11733">
    <property type="entry name" value="ZINC METALLOPROTEASE FAMILY M13 NEPRILYSIN-RELATED"/>
    <property type="match status" value="1"/>
</dbReference>
<dbReference type="InterPro" id="IPR024079">
    <property type="entry name" value="MetalloPept_cat_dom_sf"/>
</dbReference>
<feature type="region of interest" description="Disordered" evidence="8">
    <location>
        <begin position="299"/>
        <end position="330"/>
    </location>
</feature>
<feature type="domain" description="Peptidase M13 C-terminal" evidence="9">
    <location>
        <begin position="333"/>
        <end position="517"/>
    </location>
</feature>
<accession>A0A6A4VXF4</accession>
<dbReference type="PANTHER" id="PTHR11733:SF167">
    <property type="entry name" value="FI17812P1-RELATED"/>
    <property type="match status" value="1"/>
</dbReference>
<evidence type="ECO:0000256" key="8">
    <source>
        <dbReference type="SAM" id="MobiDB-lite"/>
    </source>
</evidence>
<dbReference type="GO" id="GO:0005886">
    <property type="term" value="C:plasma membrane"/>
    <property type="evidence" value="ECO:0007669"/>
    <property type="project" value="TreeGrafter"/>
</dbReference>
<comment type="caution">
    <text evidence="11">The sequence shown here is derived from an EMBL/GenBank/DDBJ whole genome shotgun (WGS) entry which is preliminary data.</text>
</comment>
<keyword evidence="3" id="KW-0645">Protease</keyword>
<keyword evidence="5" id="KW-0378">Hydrolase</keyword>
<feature type="region of interest" description="Disordered" evidence="8">
    <location>
        <begin position="1"/>
        <end position="29"/>
    </location>
</feature>
<dbReference type="Gene3D" id="1.10.1380.10">
    <property type="entry name" value="Neutral endopeptidase , domain2"/>
    <property type="match status" value="1"/>
</dbReference>
<evidence type="ECO:0000256" key="4">
    <source>
        <dbReference type="ARBA" id="ARBA00022723"/>
    </source>
</evidence>
<protein>
    <submittedName>
        <fullName evidence="11">Neprilysin-4</fullName>
    </submittedName>
</protein>
<dbReference type="Proteomes" id="UP000440578">
    <property type="component" value="Unassembled WGS sequence"/>
</dbReference>
<dbReference type="AlphaFoldDB" id="A0A6A4VXF4"/>
<dbReference type="Gene3D" id="3.40.390.10">
    <property type="entry name" value="Collagenase (Catalytic Domain)"/>
    <property type="match status" value="1"/>
</dbReference>
<keyword evidence="7" id="KW-0482">Metalloprotease</keyword>
<gene>
    <name evidence="11" type="primary">Nep4</name>
    <name evidence="11" type="ORF">FJT64_006954</name>
</gene>
<organism evidence="11 12">
    <name type="scientific">Amphibalanus amphitrite</name>
    <name type="common">Striped barnacle</name>
    <name type="synonym">Balanus amphitrite</name>
    <dbReference type="NCBI Taxonomy" id="1232801"/>
    <lineage>
        <taxon>Eukaryota</taxon>
        <taxon>Metazoa</taxon>
        <taxon>Ecdysozoa</taxon>
        <taxon>Arthropoda</taxon>
        <taxon>Crustacea</taxon>
        <taxon>Multicrustacea</taxon>
        <taxon>Cirripedia</taxon>
        <taxon>Thoracica</taxon>
        <taxon>Thoracicalcarea</taxon>
        <taxon>Balanomorpha</taxon>
        <taxon>Balanoidea</taxon>
        <taxon>Balanidae</taxon>
        <taxon>Amphibalaninae</taxon>
        <taxon>Amphibalanus</taxon>
    </lineage>
</organism>
<evidence type="ECO:0000259" key="9">
    <source>
        <dbReference type="Pfam" id="PF01431"/>
    </source>
</evidence>
<feature type="domain" description="Peptidase M13 N-terminal" evidence="10">
    <location>
        <begin position="34"/>
        <end position="245"/>
    </location>
</feature>
<evidence type="ECO:0000256" key="5">
    <source>
        <dbReference type="ARBA" id="ARBA00022801"/>
    </source>
</evidence>
<dbReference type="GO" id="GO:0004222">
    <property type="term" value="F:metalloendopeptidase activity"/>
    <property type="evidence" value="ECO:0007669"/>
    <property type="project" value="InterPro"/>
</dbReference>
<keyword evidence="12" id="KW-1185">Reference proteome</keyword>
<keyword evidence="4" id="KW-0479">Metal-binding</keyword>
<dbReference type="Pfam" id="PF05649">
    <property type="entry name" value="Peptidase_M13_N"/>
    <property type="match status" value="1"/>
</dbReference>
<dbReference type="EMBL" id="VIIS01001613">
    <property type="protein sequence ID" value="KAF0295542.1"/>
    <property type="molecule type" value="Genomic_DNA"/>
</dbReference>
<reference evidence="11 12" key="1">
    <citation type="submission" date="2019-07" db="EMBL/GenBank/DDBJ databases">
        <title>Draft genome assembly of a fouling barnacle, Amphibalanus amphitrite (Darwin, 1854): The first reference genome for Thecostraca.</title>
        <authorList>
            <person name="Kim W."/>
        </authorList>
    </citation>
    <scope>NUCLEOTIDE SEQUENCE [LARGE SCALE GENOMIC DNA]</scope>
    <source>
        <strain evidence="11">SNU_AA5</strain>
        <tissue evidence="11">Soma without cirri and trophi</tissue>
    </source>
</reference>
<keyword evidence="6" id="KW-0862">Zinc</keyword>
<comment type="similarity">
    <text evidence="2">Belongs to the peptidase M13 family.</text>
</comment>
<dbReference type="SUPFAM" id="SSF55486">
    <property type="entry name" value="Metalloproteases ('zincins'), catalytic domain"/>
    <property type="match status" value="1"/>
</dbReference>
<evidence type="ECO:0000256" key="7">
    <source>
        <dbReference type="ARBA" id="ARBA00023049"/>
    </source>
</evidence>
<dbReference type="InterPro" id="IPR000718">
    <property type="entry name" value="Peptidase_M13"/>
</dbReference>
<sequence length="521" mass="57785">MDGLGWSWDETGDGGPFYGPGGDESDEPRRTASQLYEESKNASLAEMLEEMSSYFWENIVANGHFPEHLATDEIDNMLQFMEDLYKILPTARERVVSEARLHLEPALTVELLQLQYPYLDWERYLSGVTRRPVRGSDPVHVRYPRYMQQLGDLLDRYHPSVVQNAVLLRFRTVFLAEMVDSLVSADTSLPAGQQLCVSLTKEAFPVAVAALYVRNVGKQRVDLLREKVSSILEEIRSELLRSIELKMAASNATRTASDRLLTLAQDKIAATRTYLLAPENLWNDTFVNVNTPPVSRLWKTSPQVADGGGASHGQRLPPPCQKRRRSATGADGDVPEYVQFAVLGVVMAHELLHGIDSTGLSFDETGAARHLPAALQQTADEKFQCIRTEYVTPLVKTASSVHQSVDVQLDGDLTLGENSADFSSLSLALSAYLRRRARLGPEPALPGVNLTTQQAFFMSFAQVYCADIDVDSYAALVAASTHPPNPERVNRMARHTAEFAATFSCRPGTPMNPETRCAPLW</sequence>
<dbReference type="GO" id="GO:0046872">
    <property type="term" value="F:metal ion binding"/>
    <property type="evidence" value="ECO:0007669"/>
    <property type="project" value="UniProtKB-KW"/>
</dbReference>
<evidence type="ECO:0000256" key="6">
    <source>
        <dbReference type="ARBA" id="ARBA00022833"/>
    </source>
</evidence>
<proteinExistence type="inferred from homology"/>
<dbReference type="GO" id="GO:0016485">
    <property type="term" value="P:protein processing"/>
    <property type="evidence" value="ECO:0007669"/>
    <property type="project" value="TreeGrafter"/>
</dbReference>
<dbReference type="OrthoDB" id="6475849at2759"/>
<dbReference type="InterPro" id="IPR008753">
    <property type="entry name" value="Peptidase_M13_N"/>
</dbReference>
<comment type="cofactor">
    <cofactor evidence="1">
        <name>Zn(2+)</name>
        <dbReference type="ChEBI" id="CHEBI:29105"/>
    </cofactor>
</comment>
<evidence type="ECO:0000313" key="11">
    <source>
        <dbReference type="EMBL" id="KAF0295542.1"/>
    </source>
</evidence>
<evidence type="ECO:0000256" key="3">
    <source>
        <dbReference type="ARBA" id="ARBA00022670"/>
    </source>
</evidence>
<evidence type="ECO:0000256" key="1">
    <source>
        <dbReference type="ARBA" id="ARBA00001947"/>
    </source>
</evidence>
<dbReference type="InterPro" id="IPR042089">
    <property type="entry name" value="Peptidase_M13_dom_2"/>
</dbReference>
<evidence type="ECO:0000259" key="10">
    <source>
        <dbReference type="Pfam" id="PF05649"/>
    </source>
</evidence>
<evidence type="ECO:0000313" key="12">
    <source>
        <dbReference type="Proteomes" id="UP000440578"/>
    </source>
</evidence>
<dbReference type="Pfam" id="PF01431">
    <property type="entry name" value="Peptidase_M13"/>
    <property type="match status" value="1"/>
</dbReference>
<feature type="compositionally biased region" description="Gly residues" evidence="8">
    <location>
        <begin position="13"/>
        <end position="22"/>
    </location>
</feature>
<dbReference type="InterPro" id="IPR018497">
    <property type="entry name" value="Peptidase_M13_C"/>
</dbReference>
<dbReference type="PROSITE" id="PS51885">
    <property type="entry name" value="NEPRILYSIN"/>
    <property type="match status" value="1"/>
</dbReference>